<keyword evidence="1 2" id="KW-0728">SH3 domain</keyword>
<evidence type="ECO:0000259" key="4">
    <source>
        <dbReference type="PROSITE" id="PS50002"/>
    </source>
</evidence>
<reference evidence="5 6" key="1">
    <citation type="journal article" date="2013" name="Fungal Biol.">
        <title>Analysis of microsatellite markers in the genome of the plant pathogen Ceratocystis fimbriata.</title>
        <authorList>
            <person name="Simpson M.C."/>
            <person name="Wilken P.M."/>
            <person name="Coetzee M.P."/>
            <person name="Wingfield M.J."/>
            <person name="Wingfield B.D."/>
        </authorList>
    </citation>
    <scope>NUCLEOTIDE SEQUENCE [LARGE SCALE GENOMIC DNA]</scope>
    <source>
        <strain evidence="5 6">CBS 114723</strain>
    </source>
</reference>
<accession>A0A2C5WYU2</accession>
<organism evidence="5 6">
    <name type="scientific">Ceratocystis fimbriata CBS 114723</name>
    <dbReference type="NCBI Taxonomy" id="1035309"/>
    <lineage>
        <taxon>Eukaryota</taxon>
        <taxon>Fungi</taxon>
        <taxon>Dikarya</taxon>
        <taxon>Ascomycota</taxon>
        <taxon>Pezizomycotina</taxon>
        <taxon>Sordariomycetes</taxon>
        <taxon>Hypocreomycetidae</taxon>
        <taxon>Microascales</taxon>
        <taxon>Ceratocystidaceae</taxon>
        <taxon>Ceratocystis</taxon>
    </lineage>
</organism>
<dbReference type="InterPro" id="IPR001452">
    <property type="entry name" value="SH3_domain"/>
</dbReference>
<evidence type="ECO:0000256" key="2">
    <source>
        <dbReference type="PROSITE-ProRule" id="PRU00192"/>
    </source>
</evidence>
<evidence type="ECO:0000256" key="3">
    <source>
        <dbReference type="SAM" id="MobiDB-lite"/>
    </source>
</evidence>
<dbReference type="PROSITE" id="PS50002">
    <property type="entry name" value="SH3"/>
    <property type="match status" value="1"/>
</dbReference>
<sequence>MEAPTSSPAVTATTKTKTKTIADTPPSTTPAAATTAAAATVPVVATSAAAADGELSPSTVPPLVPSSHIARRSVASRPLSQVSAKNRLSQYSVTSVPSRSRPVSNVFPMYPSSLPYSLVRDFAYPTSHVLHYGPSPEPSVLASGANTPATEQRRLSDPPASWETKMNWDAPWPAEYYGRSTDVPPIHLGDGPPWSEDEDLQSPVVSSRHRKHKSTSAAYSRPSLDANSYAVDPGYRVEQSEGRYPTQPEDGVNEYVSRRHNEPPYTYRNGQESQLLGGHDADSDCSSCASSPAFPSDQSRYSRDYQFTITSPDEEMHGKAVALYDFEREDENELPLVEGQIILISYRHGEGWLVAEDPKTKESGLVPEAYVRLLRDIEGGMNGLANAMVAERSASPNDSGTPTQAEPSGTGFPEPALPAINTTVNGYNQPVVSTFSTSSKDLDPYPTDQLGIQAGQAPPQVVHYNGQRGGSSQANTPTMTLYSEASFLRRGSQDTSGMAAAAAAGAATAGIGTGTGSTKMTTDVDNADVQLLTDAKMSSPKTTSVSEAGMTAQ</sequence>
<dbReference type="OrthoDB" id="19092at2759"/>
<dbReference type="Gene3D" id="2.30.30.40">
    <property type="entry name" value="SH3 Domains"/>
    <property type="match status" value="1"/>
</dbReference>
<comment type="caution">
    <text evidence="5">The sequence shown here is derived from an EMBL/GenBank/DDBJ whole genome shotgun (WGS) entry which is preliminary data.</text>
</comment>
<dbReference type="Pfam" id="PF00018">
    <property type="entry name" value="SH3_1"/>
    <property type="match status" value="1"/>
</dbReference>
<feature type="region of interest" description="Disordered" evidence="3">
    <location>
        <begin position="1"/>
        <end position="36"/>
    </location>
</feature>
<reference evidence="5 6" key="2">
    <citation type="journal article" date="2013" name="IMA Fungus">
        <title>IMA Genome-F 1: Ceratocystis fimbriata: Draft nuclear genome sequence for the plant pathogen, Ceratocystis fimbriata.</title>
        <authorList>
            <person name="Wilken P.M."/>
            <person name="Steenkamp E.T."/>
            <person name="Wingfield M.J."/>
            <person name="de Beer Z.W."/>
            <person name="Wingfield B.D."/>
        </authorList>
    </citation>
    <scope>NUCLEOTIDE SEQUENCE [LARGE SCALE GENOMIC DNA]</scope>
    <source>
        <strain evidence="5 6">CBS 114723</strain>
    </source>
</reference>
<gene>
    <name evidence="5" type="primary">NBP2</name>
    <name evidence="5" type="ORF">CFIMG_007326RA00001</name>
</gene>
<evidence type="ECO:0000313" key="5">
    <source>
        <dbReference type="EMBL" id="PHH50821.1"/>
    </source>
</evidence>
<feature type="compositionally biased region" description="Low complexity" evidence="3">
    <location>
        <begin position="284"/>
        <end position="297"/>
    </location>
</feature>
<feature type="region of interest" description="Disordered" evidence="3">
    <location>
        <begin position="135"/>
        <end position="164"/>
    </location>
</feature>
<dbReference type="Proteomes" id="UP000222788">
    <property type="component" value="Unassembled WGS sequence"/>
</dbReference>
<dbReference type="EMBL" id="APWK03000112">
    <property type="protein sequence ID" value="PHH50821.1"/>
    <property type="molecule type" value="Genomic_DNA"/>
</dbReference>
<dbReference type="AlphaFoldDB" id="A0A2C5WYU2"/>
<feature type="region of interest" description="Disordered" evidence="3">
    <location>
        <begin position="392"/>
        <end position="421"/>
    </location>
</feature>
<name>A0A2C5WYU2_9PEZI</name>
<protein>
    <submittedName>
        <fullName evidence="5">NAP1-binding protein 2</fullName>
    </submittedName>
</protein>
<feature type="region of interest" description="Disordered" evidence="3">
    <location>
        <begin position="532"/>
        <end position="553"/>
    </location>
</feature>
<dbReference type="SUPFAM" id="SSF50044">
    <property type="entry name" value="SH3-domain"/>
    <property type="match status" value="1"/>
</dbReference>
<proteinExistence type="predicted"/>
<feature type="compositionally biased region" description="Polar residues" evidence="3">
    <location>
        <begin position="539"/>
        <end position="553"/>
    </location>
</feature>
<dbReference type="InterPro" id="IPR036028">
    <property type="entry name" value="SH3-like_dom_sf"/>
</dbReference>
<evidence type="ECO:0000256" key="1">
    <source>
        <dbReference type="ARBA" id="ARBA00022443"/>
    </source>
</evidence>
<dbReference type="SMART" id="SM00326">
    <property type="entry name" value="SH3"/>
    <property type="match status" value="1"/>
</dbReference>
<feature type="domain" description="SH3" evidence="4">
    <location>
        <begin position="315"/>
        <end position="376"/>
    </location>
</feature>
<evidence type="ECO:0000313" key="6">
    <source>
        <dbReference type="Proteomes" id="UP000222788"/>
    </source>
</evidence>
<keyword evidence="6" id="KW-1185">Reference proteome</keyword>
<feature type="compositionally biased region" description="Polar residues" evidence="3">
    <location>
        <begin position="394"/>
        <end position="407"/>
    </location>
</feature>
<feature type="region of interest" description="Disordered" evidence="3">
    <location>
        <begin position="187"/>
        <end position="300"/>
    </location>
</feature>